<name>A0A8K1ZR47_9TREE</name>
<reference evidence="1" key="1">
    <citation type="submission" date="2021-06" db="EMBL/GenBank/DDBJ databases">
        <title>The complete mitochondrial genomes of Apiotrichum species.</title>
        <authorList>
            <person name="Li Q."/>
        </authorList>
    </citation>
    <scope>NUCLEOTIDE SEQUENCE</scope>
</reference>
<keyword evidence="1" id="KW-0496">Mitochondrion</keyword>
<dbReference type="AlphaFoldDB" id="A0A8K1ZR47"/>
<accession>A0A8K1ZR47</accession>
<geneLocation type="mitochondrion" evidence="1"/>
<sequence>MNNNFTNSHLQPLDTYIPQVGVCITSTDYNVVTKSDNALSLEQMDDIILGSSLDQSQSEFILNTVSVDSNLVPLSNPVHLSNDTKSFYLSHSILTNDRYSNKFIPFSPLKLSKTFCKPINSRSFSTSPG</sequence>
<protein>
    <submittedName>
        <fullName evidence="1">Uncharacterized protein</fullName>
    </submittedName>
</protein>
<dbReference type="EMBL" id="MZ439918">
    <property type="protein sequence ID" value="UHB41887.1"/>
    <property type="molecule type" value="Genomic_DNA"/>
</dbReference>
<proteinExistence type="predicted"/>
<evidence type="ECO:0000313" key="1">
    <source>
        <dbReference type="EMBL" id="UHB41887.1"/>
    </source>
</evidence>
<organism evidence="1">
    <name type="scientific">Apiotrichum gracile</name>
    <dbReference type="NCBI Taxonomy" id="82516"/>
    <lineage>
        <taxon>Eukaryota</taxon>
        <taxon>Fungi</taxon>
        <taxon>Dikarya</taxon>
        <taxon>Basidiomycota</taxon>
        <taxon>Agaricomycotina</taxon>
        <taxon>Tremellomycetes</taxon>
        <taxon>Trichosporonales</taxon>
        <taxon>Trichosporonaceae</taxon>
        <taxon>Apiotrichum</taxon>
    </lineage>
</organism>
<gene>
    <name evidence="1" type="primary">orf129</name>
</gene>